<dbReference type="AlphaFoldDB" id="E6TRY1"/>
<feature type="domain" description="Purine catabolism PurC-like" evidence="1">
    <location>
        <begin position="15"/>
        <end position="133"/>
    </location>
</feature>
<dbReference type="KEGG" id="bco:Bcell_1239"/>
<dbReference type="InterPro" id="IPR051448">
    <property type="entry name" value="CdaR-like_regulators"/>
</dbReference>
<evidence type="ECO:0000313" key="4">
    <source>
        <dbReference type="Proteomes" id="UP000001401"/>
    </source>
</evidence>
<dbReference type="InterPro" id="IPR042070">
    <property type="entry name" value="PucR_C-HTH_sf"/>
</dbReference>
<dbReference type="Gene3D" id="1.10.10.2840">
    <property type="entry name" value="PucR C-terminal helix-turn-helix domain"/>
    <property type="match status" value="1"/>
</dbReference>
<protein>
    <submittedName>
        <fullName evidence="3">Transcriptional regulator, PucR family</fullName>
    </submittedName>
</protein>
<dbReference type="Pfam" id="PF13556">
    <property type="entry name" value="HTH_30"/>
    <property type="match status" value="1"/>
</dbReference>
<dbReference type="STRING" id="649639.Bcell_1239"/>
<dbReference type="OrthoDB" id="142218at2"/>
<dbReference type="EMBL" id="CP002394">
    <property type="protein sequence ID" value="ADU29504.1"/>
    <property type="molecule type" value="Genomic_DNA"/>
</dbReference>
<name>E6TRY1_EVAC2</name>
<dbReference type="PANTHER" id="PTHR33744">
    <property type="entry name" value="CARBOHYDRATE DIACID REGULATOR"/>
    <property type="match status" value="1"/>
</dbReference>
<proteinExistence type="predicted"/>
<organism evidence="3 4">
    <name type="scientific">Evansella cellulosilytica (strain ATCC 21833 / DSM 2522 / FERM P-1141 / JCM 9156 / N-4)</name>
    <name type="common">Bacillus cellulosilyticus</name>
    <dbReference type="NCBI Taxonomy" id="649639"/>
    <lineage>
        <taxon>Bacteria</taxon>
        <taxon>Bacillati</taxon>
        <taxon>Bacillota</taxon>
        <taxon>Bacilli</taxon>
        <taxon>Bacillales</taxon>
        <taxon>Bacillaceae</taxon>
        <taxon>Evansella</taxon>
    </lineage>
</organism>
<dbReference type="HOGENOM" id="CLU_017436_3_0_9"/>
<feature type="domain" description="PucR C-terminal helix-turn-helix" evidence="2">
    <location>
        <begin position="476"/>
        <end position="533"/>
    </location>
</feature>
<dbReference type="PANTHER" id="PTHR33744:SF1">
    <property type="entry name" value="DNA-BINDING TRANSCRIPTIONAL ACTIVATOR ADER"/>
    <property type="match status" value="1"/>
</dbReference>
<evidence type="ECO:0000313" key="3">
    <source>
        <dbReference type="EMBL" id="ADU29504.1"/>
    </source>
</evidence>
<dbReference type="Pfam" id="PF07905">
    <property type="entry name" value="PucR"/>
    <property type="match status" value="1"/>
</dbReference>
<keyword evidence="4" id="KW-1185">Reference proteome</keyword>
<dbReference type="InterPro" id="IPR012914">
    <property type="entry name" value="PucR_dom"/>
</dbReference>
<dbReference type="Proteomes" id="UP000001401">
    <property type="component" value="Chromosome"/>
</dbReference>
<gene>
    <name evidence="3" type="ordered locus">Bcell_1239</name>
</gene>
<evidence type="ECO:0000259" key="2">
    <source>
        <dbReference type="Pfam" id="PF13556"/>
    </source>
</evidence>
<dbReference type="eggNOG" id="COG2508">
    <property type="taxonomic scope" value="Bacteria"/>
</dbReference>
<sequence length="559" mass="64244">MEDLLNSRGLTVEGLLKLEPLIGSELVAGKASATNVINRVNIVGSPEVLNFVRPNEFIMTTGYPFRDSIEDFASLIPQLHEKGVAGIGIKIQRFIPSIPQNLIDIANELNFPVVAVPPATVFSDIIRVAMEEIFFQESEHLITLYNRIQEFTRQLTDGKEIKEVIYSLEQMIGNPIVVFDSEGNSIAPLLSDVLSEVEILKLSQTIEKKAGAGLSTVSIRNENFQCFATPLTADGIFDHIPFIACLETNYKLTDVDCLTIEKVSIMLNMELANTNARKKIEQKYYNQFVKHLLLGEITSISDVETQNSSLDIDFKKKWFQVFILNTEQVGGVKEEFYYYLRTLSKVVKGQLLGSILHDQFVFVMIVDVKSDLQQNTSFIKQETERFFQYKKLVEDFVLCVGESVQHVEEIPLSYKRAEKVKVVQQHFSFTKRLVTYDDLQIFRLLYLLPGSEDVVRYVDDILGGLDNEKKRSKDYIETLEVYFKSNRNMRETAKKLFTHYNTVVYRMEKIAALLKIDLEDSEAVLELEIALKIRRLRQYQNKKEKNQMWKTQKSFEINI</sequence>
<dbReference type="InterPro" id="IPR025736">
    <property type="entry name" value="PucR_C-HTH_dom"/>
</dbReference>
<accession>E6TRY1</accession>
<evidence type="ECO:0000259" key="1">
    <source>
        <dbReference type="Pfam" id="PF07905"/>
    </source>
</evidence>
<reference evidence="3 4" key="1">
    <citation type="submission" date="2010-12" db="EMBL/GenBank/DDBJ databases">
        <title>Complete sequence of Bacillus cellulosilyticus DSM 2522.</title>
        <authorList>
            <consortium name="US DOE Joint Genome Institute"/>
            <person name="Lucas S."/>
            <person name="Copeland A."/>
            <person name="Lapidus A."/>
            <person name="Cheng J.-F."/>
            <person name="Bruce D."/>
            <person name="Goodwin L."/>
            <person name="Pitluck S."/>
            <person name="Chertkov O."/>
            <person name="Detter J.C."/>
            <person name="Han C."/>
            <person name="Tapia R."/>
            <person name="Land M."/>
            <person name="Hauser L."/>
            <person name="Jeffries C."/>
            <person name="Kyrpides N."/>
            <person name="Ivanova N."/>
            <person name="Mikhailova N."/>
            <person name="Brumm P."/>
            <person name="Mead D."/>
            <person name="Woyke T."/>
        </authorList>
    </citation>
    <scope>NUCLEOTIDE SEQUENCE [LARGE SCALE GENOMIC DNA]</scope>
    <source>
        <strain evidence="4">ATCC 21833 / DSM 2522 / FERM P-1141 / JCM 9156 / N-4</strain>
    </source>
</reference>